<sequence>MPNMLLSNGVPARRCHPRKHTGVVRCSKNGRFDDSASPCYVRSVQVPALHDNEELASTPTDDQAVQLKLHNCWKDWVMPSQSPFSLSKVRHVYSTVLTDYPKQQSGSSTFLLPKWPGVIPSSWTSFLRCCSFRYWTSDTSRALFGCSLSNVNIPQALSTAFFDIMLIVGNRYSFAPTRMCCGVIVLSGALYNSYTALKAYSWMRKHECQRKACLEPCESPFTAKLPLEHQYAVCTLPFAKDVITLVEGLVRETVGQRRERRERRGVNTDASMLSAPR</sequence>
<dbReference type="EMBL" id="KN834852">
    <property type="protein sequence ID" value="KIK51900.1"/>
    <property type="molecule type" value="Genomic_DNA"/>
</dbReference>
<reference evidence="2 3" key="1">
    <citation type="submission" date="2014-04" db="EMBL/GenBank/DDBJ databases">
        <title>Evolutionary Origins and Diversification of the Mycorrhizal Mutualists.</title>
        <authorList>
            <consortium name="DOE Joint Genome Institute"/>
            <consortium name="Mycorrhizal Genomics Consortium"/>
            <person name="Kohler A."/>
            <person name="Kuo A."/>
            <person name="Nagy L.G."/>
            <person name="Floudas D."/>
            <person name="Copeland A."/>
            <person name="Barry K.W."/>
            <person name="Cichocki N."/>
            <person name="Veneault-Fourrey C."/>
            <person name="LaButti K."/>
            <person name="Lindquist E.A."/>
            <person name="Lipzen A."/>
            <person name="Lundell T."/>
            <person name="Morin E."/>
            <person name="Murat C."/>
            <person name="Riley R."/>
            <person name="Ohm R."/>
            <person name="Sun H."/>
            <person name="Tunlid A."/>
            <person name="Henrissat B."/>
            <person name="Grigoriev I.V."/>
            <person name="Hibbett D.S."/>
            <person name="Martin F."/>
        </authorList>
    </citation>
    <scope>NUCLEOTIDE SEQUENCE [LARGE SCALE GENOMIC DNA]</scope>
    <source>
        <strain evidence="2 3">FD-317 M1</strain>
    </source>
</reference>
<dbReference type="Proteomes" id="UP000053593">
    <property type="component" value="Unassembled WGS sequence"/>
</dbReference>
<gene>
    <name evidence="2" type="ORF">GYMLUDRAFT_251660</name>
</gene>
<evidence type="ECO:0000313" key="2">
    <source>
        <dbReference type="EMBL" id="KIK51900.1"/>
    </source>
</evidence>
<feature type="region of interest" description="Disordered" evidence="1">
    <location>
        <begin position="256"/>
        <end position="277"/>
    </location>
</feature>
<feature type="compositionally biased region" description="Basic and acidic residues" evidence="1">
    <location>
        <begin position="256"/>
        <end position="266"/>
    </location>
</feature>
<dbReference type="HOGENOM" id="CLU_1004930_0_0_1"/>
<dbReference type="AlphaFoldDB" id="A0A0D0ANS0"/>
<accession>A0A0D0ANS0</accession>
<name>A0A0D0ANS0_9AGAR</name>
<proteinExistence type="predicted"/>
<protein>
    <submittedName>
        <fullName evidence="2">Uncharacterized protein</fullName>
    </submittedName>
</protein>
<evidence type="ECO:0000256" key="1">
    <source>
        <dbReference type="SAM" id="MobiDB-lite"/>
    </source>
</evidence>
<evidence type="ECO:0000313" key="3">
    <source>
        <dbReference type="Proteomes" id="UP000053593"/>
    </source>
</evidence>
<organism evidence="2 3">
    <name type="scientific">Collybiopsis luxurians FD-317 M1</name>
    <dbReference type="NCBI Taxonomy" id="944289"/>
    <lineage>
        <taxon>Eukaryota</taxon>
        <taxon>Fungi</taxon>
        <taxon>Dikarya</taxon>
        <taxon>Basidiomycota</taxon>
        <taxon>Agaricomycotina</taxon>
        <taxon>Agaricomycetes</taxon>
        <taxon>Agaricomycetidae</taxon>
        <taxon>Agaricales</taxon>
        <taxon>Marasmiineae</taxon>
        <taxon>Omphalotaceae</taxon>
        <taxon>Collybiopsis</taxon>
        <taxon>Collybiopsis luxurians</taxon>
    </lineage>
</organism>
<keyword evidence="3" id="KW-1185">Reference proteome</keyword>